<feature type="compositionally biased region" description="Pro residues" evidence="4">
    <location>
        <begin position="654"/>
        <end position="663"/>
    </location>
</feature>
<keyword evidence="3" id="KW-0862">Zinc</keyword>
<organism evidence="6 7">
    <name type="scientific">Astrephomene gubernaculifera</name>
    <dbReference type="NCBI Taxonomy" id="47775"/>
    <lineage>
        <taxon>Eukaryota</taxon>
        <taxon>Viridiplantae</taxon>
        <taxon>Chlorophyta</taxon>
        <taxon>core chlorophytes</taxon>
        <taxon>Chlorophyceae</taxon>
        <taxon>CS clade</taxon>
        <taxon>Chlamydomonadales</taxon>
        <taxon>Astrephomenaceae</taxon>
        <taxon>Astrephomene</taxon>
    </lineage>
</organism>
<dbReference type="SMART" id="SM00744">
    <property type="entry name" value="RINGv"/>
    <property type="match status" value="1"/>
</dbReference>
<evidence type="ECO:0000256" key="2">
    <source>
        <dbReference type="ARBA" id="ARBA00022771"/>
    </source>
</evidence>
<evidence type="ECO:0000259" key="5">
    <source>
        <dbReference type="PROSITE" id="PS51292"/>
    </source>
</evidence>
<sequence length="770" mass="81063">HYIALTAQDKLVCYAIRNTTVNPAQFPASPPKAMTEAQDVDSEEFCYICFEGPTRKPDGELEPLVQVCKCPTRVHRKCVARWQLYSAGKQEEKSCRFCKGTLPDWKEVLTPSALPPAIPVLSIYYNNTCCRMKVRPGPDGLQVFLRQLEAIVGRDVANVNFVFRCRCPDTGAEIFLQGLQAFEAAMHCACVRAAQRSLQQQRQQQLLLMQREQQQRLLLLQQQQQRPIRSAFHSPQAPIHGSSISHSSMLNTEQLLQHQQQQQRLSRQQQQQPLSQQPAELATQPQQQPLQASAELRPRTPPPPPQQQQQLVLGPGASLASLAAHHHQERQQQQQPPQQQPLNSHQPTFQMLQGPPRRSYERAVPVAAAAAVANRAIGSSNGMALGAGRVGGAANTAPVTPLAPVHAARVQPMCPLPSAPCEPRVSSPGSRRVLPYPPPLPPQSPQQQQQQPAQRQAGGAVLQTQGPHAAWTASAAPASRISNNGNGIAALSASSSNLSPRAALRQSHSLGRGTQQLLTQQQQQQQQQQLYGSSSSSSRRSVVVPLPPSSAPQAGNGGGGGLVASPSGTAAAAAAAAAAAQFNRLAATPVAVPVSALAGNLDAVAASELSSSYDGSSDAAAAAAPGPHGGLMLTSCAELGTSSSAGSSADEAVTPPPPPPPQQPIVVLERRAAAVSAFVAARPSRRSGTEAGAAVPSSTAGDRKAGSGAVRDLHGDYDNDSVIVGSGGCSGGSSRAKGSGKIATVLTSSFKSLRGLFEKYVGRKGSSRVA</sequence>
<feature type="compositionally biased region" description="Low complexity" evidence="4">
    <location>
        <begin position="514"/>
        <end position="544"/>
    </location>
</feature>
<accession>A0AAD3E3K6</accession>
<evidence type="ECO:0000313" key="6">
    <source>
        <dbReference type="EMBL" id="GFR52202.1"/>
    </source>
</evidence>
<feature type="compositionally biased region" description="Low complexity" evidence="4">
    <location>
        <begin position="445"/>
        <end position="456"/>
    </location>
</feature>
<feature type="compositionally biased region" description="Low complexity" evidence="4">
    <location>
        <begin position="331"/>
        <end position="341"/>
    </location>
</feature>
<feature type="region of interest" description="Disordered" evidence="4">
    <location>
        <begin position="514"/>
        <end position="561"/>
    </location>
</feature>
<feature type="compositionally biased region" description="Low complexity" evidence="4">
    <location>
        <begin position="254"/>
        <end position="295"/>
    </location>
</feature>
<dbReference type="InterPro" id="IPR011016">
    <property type="entry name" value="Znf_RING-CH"/>
</dbReference>
<feature type="non-terminal residue" evidence="6">
    <location>
        <position position="770"/>
    </location>
</feature>
<dbReference type="InterPro" id="IPR013083">
    <property type="entry name" value="Znf_RING/FYVE/PHD"/>
</dbReference>
<feature type="compositionally biased region" description="Polar residues" evidence="4">
    <location>
        <begin position="342"/>
        <end position="351"/>
    </location>
</feature>
<gene>
    <name evidence="6" type="ORF">Agub_g14741</name>
</gene>
<dbReference type="Gene3D" id="3.30.40.10">
    <property type="entry name" value="Zinc/RING finger domain, C3HC4 (zinc finger)"/>
    <property type="match status" value="1"/>
</dbReference>
<dbReference type="EMBL" id="BMAR01000059">
    <property type="protein sequence ID" value="GFR52202.1"/>
    <property type="molecule type" value="Genomic_DNA"/>
</dbReference>
<feature type="region of interest" description="Disordered" evidence="4">
    <location>
        <begin position="254"/>
        <end position="360"/>
    </location>
</feature>
<dbReference type="Proteomes" id="UP001054857">
    <property type="component" value="Unassembled WGS sequence"/>
</dbReference>
<dbReference type="GO" id="GO:0008270">
    <property type="term" value="F:zinc ion binding"/>
    <property type="evidence" value="ECO:0007669"/>
    <property type="project" value="UniProtKB-KW"/>
</dbReference>
<keyword evidence="1" id="KW-0479">Metal-binding</keyword>
<feature type="domain" description="RING-CH-type" evidence="5">
    <location>
        <begin position="38"/>
        <end position="105"/>
    </location>
</feature>
<feature type="compositionally biased region" description="Pro residues" evidence="4">
    <location>
        <begin position="435"/>
        <end position="444"/>
    </location>
</feature>
<protein>
    <recommendedName>
        <fullName evidence="5">RING-CH-type domain-containing protein</fullName>
    </recommendedName>
</protein>
<feature type="region of interest" description="Disordered" evidence="4">
    <location>
        <begin position="640"/>
        <end position="664"/>
    </location>
</feature>
<feature type="region of interest" description="Disordered" evidence="4">
    <location>
        <begin position="685"/>
        <end position="710"/>
    </location>
</feature>
<dbReference type="PROSITE" id="PS51292">
    <property type="entry name" value="ZF_RING_CH"/>
    <property type="match status" value="1"/>
</dbReference>
<feature type="compositionally biased region" description="Basic and acidic residues" evidence="4">
    <location>
        <begin position="701"/>
        <end position="710"/>
    </location>
</feature>
<feature type="region of interest" description="Disordered" evidence="4">
    <location>
        <begin position="420"/>
        <end position="476"/>
    </location>
</feature>
<comment type="caution">
    <text evidence="6">The sequence shown here is derived from an EMBL/GenBank/DDBJ whole genome shotgun (WGS) entry which is preliminary data.</text>
</comment>
<evidence type="ECO:0000256" key="4">
    <source>
        <dbReference type="SAM" id="MobiDB-lite"/>
    </source>
</evidence>
<name>A0AAD3E3K6_9CHLO</name>
<dbReference type="AlphaFoldDB" id="A0AAD3E3K6"/>
<reference evidence="6 7" key="1">
    <citation type="journal article" date="2021" name="Sci. Rep.">
        <title>Genome sequencing of the multicellular alga Astrephomene provides insights into convergent evolution of germ-soma differentiation.</title>
        <authorList>
            <person name="Yamashita S."/>
            <person name="Yamamoto K."/>
            <person name="Matsuzaki R."/>
            <person name="Suzuki S."/>
            <person name="Yamaguchi H."/>
            <person name="Hirooka S."/>
            <person name="Minakuchi Y."/>
            <person name="Miyagishima S."/>
            <person name="Kawachi M."/>
            <person name="Toyoda A."/>
            <person name="Nozaki H."/>
        </authorList>
    </citation>
    <scope>NUCLEOTIDE SEQUENCE [LARGE SCALE GENOMIC DNA]</scope>
    <source>
        <strain evidence="6 7">NIES-4017</strain>
    </source>
</reference>
<evidence type="ECO:0000256" key="1">
    <source>
        <dbReference type="ARBA" id="ARBA00022723"/>
    </source>
</evidence>
<dbReference type="SUPFAM" id="SSF57850">
    <property type="entry name" value="RING/U-box"/>
    <property type="match status" value="1"/>
</dbReference>
<keyword evidence="2" id="KW-0863">Zinc-finger</keyword>
<evidence type="ECO:0000256" key="3">
    <source>
        <dbReference type="ARBA" id="ARBA00022833"/>
    </source>
</evidence>
<proteinExistence type="predicted"/>
<evidence type="ECO:0000313" key="7">
    <source>
        <dbReference type="Proteomes" id="UP001054857"/>
    </source>
</evidence>
<keyword evidence="7" id="KW-1185">Reference proteome</keyword>